<dbReference type="GO" id="GO:0005507">
    <property type="term" value="F:copper ion binding"/>
    <property type="evidence" value="ECO:0007669"/>
    <property type="project" value="InterPro"/>
</dbReference>
<evidence type="ECO:0000256" key="4">
    <source>
        <dbReference type="ARBA" id="ARBA00022989"/>
    </source>
</evidence>
<dbReference type="HOGENOM" id="CLU_045000_5_3_1"/>
<evidence type="ECO:0000313" key="7">
    <source>
        <dbReference type="Proteomes" id="UP000030755"/>
    </source>
</evidence>
<sequence>MAWSIIPLFEAFCNTTGLFGLSNKDYERISDPSRMVPILEARPYQVNFTALTDHTLPWTFKSKQKFLTVYPGQTALTFFEAHNPTDKEMSGIAIYTVLKPGERVDMPVFFYLDPELLYDDEARNIRSINLSYTFGRTNTV</sequence>
<dbReference type="Gene3D" id="2.60.370.10">
    <property type="entry name" value="Ctag/Cox11"/>
    <property type="match status" value="2"/>
</dbReference>
<evidence type="ECO:0000313" key="6">
    <source>
        <dbReference type="EMBL" id="EPZ31283.1"/>
    </source>
</evidence>
<evidence type="ECO:0000256" key="2">
    <source>
        <dbReference type="ARBA" id="ARBA00004243"/>
    </source>
</evidence>
<dbReference type="EMBL" id="KE561265">
    <property type="protein sequence ID" value="EPZ31283.1"/>
    <property type="molecule type" value="Genomic_DNA"/>
</dbReference>
<evidence type="ECO:0000256" key="1">
    <source>
        <dbReference type="ARBA" id="ARBA00004007"/>
    </source>
</evidence>
<comment type="function">
    <text evidence="1">Exerts its effect at some terminal stage of cytochrome c oxidase synthesis, probably by being involved in the insertion of the copper B into subunit I.</text>
</comment>
<name>A0A075ARW8_ROZAC</name>
<reference evidence="6 7" key="1">
    <citation type="journal article" date="2013" name="Curr. Biol.">
        <title>Shared signatures of parasitism and phylogenomics unite Cryptomycota and microsporidia.</title>
        <authorList>
            <person name="James T.Y."/>
            <person name="Pelin A."/>
            <person name="Bonen L."/>
            <person name="Ahrendt S."/>
            <person name="Sain D."/>
            <person name="Corradi N."/>
            <person name="Stajich J.E."/>
        </authorList>
    </citation>
    <scope>NUCLEOTIDE SEQUENCE [LARGE SCALE GENOMIC DNA]</scope>
    <source>
        <strain evidence="6 7">CSF55</strain>
    </source>
</reference>
<dbReference type="Proteomes" id="UP000030755">
    <property type="component" value="Unassembled WGS sequence"/>
</dbReference>
<dbReference type="InterPro" id="IPR007533">
    <property type="entry name" value="Cyt_c_oxidase_assmbl_CtaG"/>
</dbReference>
<dbReference type="OrthoDB" id="1704689at2759"/>
<dbReference type="GO" id="GO:0005743">
    <property type="term" value="C:mitochondrial inner membrane"/>
    <property type="evidence" value="ECO:0007669"/>
    <property type="project" value="UniProtKB-SubCell"/>
</dbReference>
<keyword evidence="4" id="KW-1133">Transmembrane helix</keyword>
<gene>
    <name evidence="6" type="ORF">O9G_000928</name>
</gene>
<evidence type="ECO:0000256" key="3">
    <source>
        <dbReference type="ARBA" id="ARBA00022692"/>
    </source>
</evidence>
<dbReference type="Pfam" id="PF04442">
    <property type="entry name" value="CtaG_Cox11"/>
    <property type="match status" value="1"/>
</dbReference>
<dbReference type="PANTHER" id="PTHR21320">
    <property type="entry name" value="CYTOCHROME C OXIDASE ASSEMBLY PROTEIN COX11-RELATED"/>
    <property type="match status" value="1"/>
</dbReference>
<comment type="subcellular location">
    <subcellularLocation>
        <location evidence="2">Mitochondrion inner membrane</location>
        <topology evidence="2">Single-pass membrane protein</topology>
        <orientation evidence="2">Intermembrane side</orientation>
    </subcellularLocation>
</comment>
<dbReference type="InterPro" id="IPR023471">
    <property type="entry name" value="CtaG/Cox11_dom_sf"/>
</dbReference>
<dbReference type="STRING" id="988480.A0A075ARW8"/>
<keyword evidence="5" id="KW-0472">Membrane</keyword>
<dbReference type="SUPFAM" id="SSF110111">
    <property type="entry name" value="Ctag/Cox11"/>
    <property type="match status" value="1"/>
</dbReference>
<protein>
    <submittedName>
        <fullName evidence="6">Cytochrome c oxidase assembly protein CtaG/Cox11 domain-containing protein</fullName>
    </submittedName>
</protein>
<keyword evidence="3" id="KW-0812">Transmembrane</keyword>
<keyword evidence="7" id="KW-1185">Reference proteome</keyword>
<dbReference type="PANTHER" id="PTHR21320:SF3">
    <property type="entry name" value="CYTOCHROME C OXIDASE ASSEMBLY PROTEIN COX11, MITOCHONDRIAL-RELATED"/>
    <property type="match status" value="1"/>
</dbReference>
<dbReference type="AlphaFoldDB" id="A0A075ARW8"/>
<evidence type="ECO:0000256" key="5">
    <source>
        <dbReference type="ARBA" id="ARBA00023136"/>
    </source>
</evidence>
<accession>A0A075ARW8</accession>
<proteinExistence type="predicted"/>
<dbReference type="OMA" id="EQNKSYP"/>
<organism evidence="6 7">
    <name type="scientific">Rozella allomycis (strain CSF55)</name>
    <dbReference type="NCBI Taxonomy" id="988480"/>
    <lineage>
        <taxon>Eukaryota</taxon>
        <taxon>Fungi</taxon>
        <taxon>Fungi incertae sedis</taxon>
        <taxon>Cryptomycota</taxon>
        <taxon>Cryptomycota incertae sedis</taxon>
        <taxon>Rozella</taxon>
    </lineage>
</organism>